<keyword evidence="4" id="KW-0732">Signal</keyword>
<keyword evidence="7" id="KW-0503">Monooxygenase</keyword>
<dbReference type="InParanoid" id="G3P750"/>
<dbReference type="Gene3D" id="2.60.120.230">
    <property type="match status" value="1"/>
</dbReference>
<dbReference type="GO" id="GO:0005507">
    <property type="term" value="F:copper ion binding"/>
    <property type="evidence" value="ECO:0007669"/>
    <property type="project" value="InterPro"/>
</dbReference>
<evidence type="ECO:0000259" key="12">
    <source>
        <dbReference type="PROSITE" id="PS50836"/>
    </source>
</evidence>
<keyword evidence="9" id="KW-1015">Disulfide bond</keyword>
<evidence type="ECO:0000256" key="8">
    <source>
        <dbReference type="ARBA" id="ARBA00023136"/>
    </source>
</evidence>
<keyword evidence="10" id="KW-0325">Glycoprotein</keyword>
<dbReference type="GeneTree" id="ENSGT00530000063085"/>
<dbReference type="AlphaFoldDB" id="G3P750"/>
<reference evidence="13" key="3">
    <citation type="submission" date="2025-09" db="UniProtKB">
        <authorList>
            <consortium name="Ensembl"/>
        </authorList>
    </citation>
    <scope>IDENTIFICATION</scope>
</reference>
<accession>G3P750</accession>
<dbReference type="SMART" id="SM00664">
    <property type="entry name" value="DoH"/>
    <property type="match status" value="1"/>
</dbReference>
<sequence>MSQQQVCQRKGGRCVWQLHGRRAQFYEPRPGRDIMYSLLPLLCLCSAWTKATEASDPNLPFMEYLDPNYMVCLKWGFDDPRGTITFKLVVNTTGWVGLGFNSNEEMTGSDIVMGGVGPSESYFQDYYATGNRRPLVDNQQSYTLLSLEETAGQTVMTFKRPIQLCNDEDFYITTQPLTLIYAYGTTDEIGYHGVKRGAKELNLLNHVTRATVTNSNYLTATMDNIAVPQSRTYYHCKIMKFQNLDPNTPYHIYQIEPVIKNPDLVHHMLLYRCPSFVLEPYDRPCYMGDEGDACFGVVAAWAVGGGVFELPEDVGIPIGGADSNTLYRLEIHYNNPTNIAGRRDSSGLRLHYTLQRKKYDVGILTTGMLPHSALHYNIPPKAPQFHTYGVCNTSLFSQFMNPVPDLQVFAVMLHTHLAGRKIRVGHYRNGEQIEFLALNEEYNFELQETLSLGNIKTIKQGDEIVVECTYSTSDRANVTRMGLSTTDEMCLAFLLYYPAINITTCVSHPNTSMSEDKDTIAAQESYLKYLPQIQYASDANYFSVGRIGTVRALMETPNVTCRNSNSASRLGTSWIMNLTGIILLVLWIAVI</sequence>
<dbReference type="PRINTS" id="PR00767">
    <property type="entry name" value="DBMONOXGNASE"/>
</dbReference>
<dbReference type="GO" id="GO:0004500">
    <property type="term" value="F:dopamine beta-monooxygenase activity"/>
    <property type="evidence" value="ECO:0007669"/>
    <property type="project" value="InterPro"/>
</dbReference>
<dbReference type="Ensembl" id="ENSGACT00000013449.2">
    <property type="protein sequence ID" value="ENSGACP00000013424.2"/>
    <property type="gene ID" value="ENSGACG00000010160.2"/>
</dbReference>
<evidence type="ECO:0000256" key="9">
    <source>
        <dbReference type="ARBA" id="ARBA00023157"/>
    </source>
</evidence>
<dbReference type="FunFam" id="2.60.120.230:FF:000001">
    <property type="entry name" value="Monooxygenase, DBH-like 1"/>
    <property type="match status" value="1"/>
</dbReference>
<dbReference type="PANTHER" id="PTHR10157:SF41">
    <property type="entry name" value="DBH-LIKE MONOOXYGENASE PROTEIN 2 HOMOLOG"/>
    <property type="match status" value="1"/>
</dbReference>
<dbReference type="InterPro" id="IPR000323">
    <property type="entry name" value="Cu2_ascorb_mOase_N"/>
</dbReference>
<keyword evidence="6" id="KW-0186">Copper</keyword>
<evidence type="ECO:0000313" key="14">
    <source>
        <dbReference type="Proteomes" id="UP000007635"/>
    </source>
</evidence>
<comment type="subcellular location">
    <subcellularLocation>
        <location evidence="2">Membrane</location>
        <topology evidence="2">Single-pass type I membrane protein</topology>
    </subcellularLocation>
</comment>
<dbReference type="InterPro" id="IPR024548">
    <property type="entry name" value="Cu2_monoox_C"/>
</dbReference>
<comment type="cofactor">
    <cofactor evidence="1">
        <name>Cu(2+)</name>
        <dbReference type="ChEBI" id="CHEBI:29036"/>
    </cofactor>
</comment>
<evidence type="ECO:0000256" key="2">
    <source>
        <dbReference type="ARBA" id="ARBA00004479"/>
    </source>
</evidence>
<keyword evidence="11" id="KW-1133">Transmembrane helix</keyword>
<dbReference type="InterPro" id="IPR008977">
    <property type="entry name" value="PHM/PNGase_F_dom_sf"/>
</dbReference>
<dbReference type="PROSITE" id="PS50836">
    <property type="entry name" value="DOMON"/>
    <property type="match status" value="1"/>
</dbReference>
<feature type="transmembrane region" description="Helical" evidence="11">
    <location>
        <begin position="571"/>
        <end position="590"/>
    </location>
</feature>
<proteinExistence type="inferred from homology"/>
<dbReference type="GO" id="GO:0030667">
    <property type="term" value="C:secretory granule membrane"/>
    <property type="evidence" value="ECO:0007669"/>
    <property type="project" value="TreeGrafter"/>
</dbReference>
<dbReference type="Bgee" id="ENSGACG00000010160">
    <property type="expression patterns" value="Expressed in pharyngeal gill"/>
</dbReference>
<dbReference type="PANTHER" id="PTHR10157">
    <property type="entry name" value="DOPAMINE BETA HYDROXYLASE RELATED"/>
    <property type="match status" value="1"/>
</dbReference>
<dbReference type="Proteomes" id="UP000007635">
    <property type="component" value="Chromosome XVIII"/>
</dbReference>
<dbReference type="Gene3D" id="2.60.40.1210">
    <property type="entry name" value="Cellobiose dehydrogenase, cytochrome domain"/>
    <property type="match status" value="1"/>
</dbReference>
<evidence type="ECO:0000256" key="5">
    <source>
        <dbReference type="ARBA" id="ARBA00023002"/>
    </source>
</evidence>
<dbReference type="SUPFAM" id="SSF49742">
    <property type="entry name" value="PHM/PNGase F"/>
    <property type="match status" value="2"/>
</dbReference>
<reference evidence="13 14" key="1">
    <citation type="journal article" date="2021" name="G3 (Bethesda)">
        <title>Improved contiguity of the threespine stickleback genome using long-read sequencing.</title>
        <authorList>
            <person name="Nath S."/>
            <person name="Shaw D.E."/>
            <person name="White M.A."/>
        </authorList>
    </citation>
    <scope>NUCLEOTIDE SEQUENCE [LARGE SCALE GENOMIC DNA]</scope>
    <source>
        <strain evidence="13 14">Lake Benthic</strain>
    </source>
</reference>
<dbReference type="eggNOG" id="KOG3568">
    <property type="taxonomic scope" value="Eukaryota"/>
</dbReference>
<evidence type="ECO:0000256" key="4">
    <source>
        <dbReference type="ARBA" id="ARBA00022729"/>
    </source>
</evidence>
<dbReference type="FunFam" id="2.60.40.1210:FF:000001">
    <property type="entry name" value="Monooxygenase, DBH-like 1, like"/>
    <property type="match status" value="1"/>
</dbReference>
<dbReference type="CDD" id="cd09631">
    <property type="entry name" value="DOMON_DOH"/>
    <property type="match status" value="1"/>
</dbReference>
<dbReference type="Pfam" id="PF03351">
    <property type="entry name" value="DOMON"/>
    <property type="match status" value="1"/>
</dbReference>
<dbReference type="STRING" id="69293.ENSGACP00000013424"/>
<dbReference type="InterPro" id="IPR000945">
    <property type="entry name" value="DBH-like"/>
</dbReference>
<reference evidence="13" key="2">
    <citation type="submission" date="2025-08" db="UniProtKB">
        <authorList>
            <consortium name="Ensembl"/>
        </authorList>
    </citation>
    <scope>IDENTIFICATION</scope>
</reference>
<evidence type="ECO:0000256" key="7">
    <source>
        <dbReference type="ARBA" id="ARBA00023033"/>
    </source>
</evidence>
<dbReference type="GO" id="GO:0006589">
    <property type="term" value="P:octopamine biosynthetic process"/>
    <property type="evidence" value="ECO:0007669"/>
    <property type="project" value="TreeGrafter"/>
</dbReference>
<keyword evidence="11" id="KW-0812">Transmembrane</keyword>
<dbReference type="Gene3D" id="2.60.120.310">
    <property type="entry name" value="Copper type II, ascorbate-dependent monooxygenase, N-terminal domain"/>
    <property type="match status" value="1"/>
</dbReference>
<dbReference type="Pfam" id="PF03712">
    <property type="entry name" value="Cu2_monoox_C"/>
    <property type="match status" value="1"/>
</dbReference>
<evidence type="ECO:0000256" key="6">
    <source>
        <dbReference type="ARBA" id="ARBA00023008"/>
    </source>
</evidence>
<protein>
    <submittedName>
        <fullName evidence="13">Monooxygenase, DBH-like 1, like</fullName>
    </submittedName>
</protein>
<dbReference type="InterPro" id="IPR014784">
    <property type="entry name" value="Cu2_ascorb_mOase-like_C"/>
</dbReference>
<organism evidence="13 14">
    <name type="scientific">Gasterosteus aculeatus aculeatus</name>
    <name type="common">three-spined stickleback</name>
    <dbReference type="NCBI Taxonomy" id="481459"/>
    <lineage>
        <taxon>Eukaryota</taxon>
        <taxon>Metazoa</taxon>
        <taxon>Chordata</taxon>
        <taxon>Craniata</taxon>
        <taxon>Vertebrata</taxon>
        <taxon>Euteleostomi</taxon>
        <taxon>Actinopterygii</taxon>
        <taxon>Neopterygii</taxon>
        <taxon>Teleostei</taxon>
        <taxon>Neoteleostei</taxon>
        <taxon>Acanthomorphata</taxon>
        <taxon>Eupercaria</taxon>
        <taxon>Perciformes</taxon>
        <taxon>Cottioidei</taxon>
        <taxon>Gasterosteales</taxon>
        <taxon>Gasterosteidae</taxon>
        <taxon>Gasterosteus</taxon>
    </lineage>
</organism>
<evidence type="ECO:0000256" key="10">
    <source>
        <dbReference type="ARBA" id="ARBA00023180"/>
    </source>
</evidence>
<keyword evidence="5" id="KW-0560">Oxidoreductase</keyword>
<dbReference type="SUPFAM" id="SSF49344">
    <property type="entry name" value="CBD9-like"/>
    <property type="match status" value="1"/>
</dbReference>
<dbReference type="Pfam" id="PF01082">
    <property type="entry name" value="Cu2_monooxygen"/>
    <property type="match status" value="1"/>
</dbReference>
<dbReference type="InterPro" id="IPR045266">
    <property type="entry name" value="DOH_DOMON"/>
</dbReference>
<evidence type="ECO:0000313" key="13">
    <source>
        <dbReference type="Ensembl" id="ENSGACP00000013424.2"/>
    </source>
</evidence>
<dbReference type="InterPro" id="IPR005018">
    <property type="entry name" value="DOMON_domain"/>
</dbReference>
<dbReference type="GO" id="GO:0042420">
    <property type="term" value="P:dopamine catabolic process"/>
    <property type="evidence" value="ECO:0007669"/>
    <property type="project" value="TreeGrafter"/>
</dbReference>
<name>G3P750_GASAC</name>
<evidence type="ECO:0000256" key="11">
    <source>
        <dbReference type="SAM" id="Phobius"/>
    </source>
</evidence>
<feature type="domain" description="DOMON" evidence="12">
    <location>
        <begin position="69"/>
        <end position="184"/>
    </location>
</feature>
<dbReference type="GO" id="GO:0042421">
    <property type="term" value="P:norepinephrine biosynthetic process"/>
    <property type="evidence" value="ECO:0007669"/>
    <property type="project" value="TreeGrafter"/>
</dbReference>
<dbReference type="InterPro" id="IPR028460">
    <property type="entry name" value="Tbh/DBH"/>
</dbReference>
<dbReference type="OMA" id="CMEVVAV"/>
<keyword evidence="8 11" id="KW-0472">Membrane</keyword>
<keyword evidence="14" id="KW-1185">Reference proteome</keyword>
<evidence type="ECO:0000256" key="3">
    <source>
        <dbReference type="ARBA" id="ARBA00010676"/>
    </source>
</evidence>
<comment type="similarity">
    <text evidence="3">Belongs to the copper type II ascorbate-dependent monooxygenase family.</text>
</comment>
<dbReference type="GO" id="GO:0005615">
    <property type="term" value="C:extracellular space"/>
    <property type="evidence" value="ECO:0007669"/>
    <property type="project" value="TreeGrafter"/>
</dbReference>
<evidence type="ECO:0000256" key="1">
    <source>
        <dbReference type="ARBA" id="ARBA00001973"/>
    </source>
</evidence>
<dbReference type="InterPro" id="IPR036939">
    <property type="entry name" value="Cu2_ascorb_mOase_N_sf"/>
</dbReference>